<gene>
    <name evidence="1" type="ORF">DHETER_LOCUS5747</name>
</gene>
<organism evidence="1 2">
    <name type="scientific">Dentiscutata heterogama</name>
    <dbReference type="NCBI Taxonomy" id="1316150"/>
    <lineage>
        <taxon>Eukaryota</taxon>
        <taxon>Fungi</taxon>
        <taxon>Fungi incertae sedis</taxon>
        <taxon>Mucoromycota</taxon>
        <taxon>Glomeromycotina</taxon>
        <taxon>Glomeromycetes</taxon>
        <taxon>Diversisporales</taxon>
        <taxon>Gigasporaceae</taxon>
        <taxon>Dentiscutata</taxon>
    </lineage>
</organism>
<comment type="caution">
    <text evidence="1">The sequence shown here is derived from an EMBL/GenBank/DDBJ whole genome shotgun (WGS) entry which is preliminary data.</text>
</comment>
<dbReference type="EMBL" id="CAJVPU010006662">
    <property type="protein sequence ID" value="CAG8563421.1"/>
    <property type="molecule type" value="Genomic_DNA"/>
</dbReference>
<evidence type="ECO:0000313" key="1">
    <source>
        <dbReference type="EMBL" id="CAG8563421.1"/>
    </source>
</evidence>
<accession>A0ACA9M3G7</accession>
<sequence>MNAIIGNKVLKVRSRVQRTLYKASEKLTWISNEEKLKNTNSSNRRVGARRASFYSETEEELVKWLNKLCLAGIAVTAEAWADIFVEMVIKSFKKCDISNKLDSTEDNLLYNSDKKNDDNEDLVEIVDENSFSAEELDLED</sequence>
<reference evidence="1" key="1">
    <citation type="submission" date="2021-06" db="EMBL/GenBank/DDBJ databases">
        <authorList>
            <person name="Kallberg Y."/>
            <person name="Tangrot J."/>
            <person name="Rosling A."/>
        </authorList>
    </citation>
    <scope>NUCLEOTIDE SEQUENCE</scope>
    <source>
        <strain evidence="1">IL203A</strain>
    </source>
</reference>
<dbReference type="Proteomes" id="UP000789702">
    <property type="component" value="Unassembled WGS sequence"/>
</dbReference>
<protein>
    <submittedName>
        <fullName evidence="1">2415_t:CDS:1</fullName>
    </submittedName>
</protein>
<evidence type="ECO:0000313" key="2">
    <source>
        <dbReference type="Proteomes" id="UP000789702"/>
    </source>
</evidence>
<name>A0ACA9M3G7_9GLOM</name>
<keyword evidence="2" id="KW-1185">Reference proteome</keyword>
<proteinExistence type="predicted"/>